<organism evidence="2">
    <name type="scientific">Leishmania guyanensis</name>
    <dbReference type="NCBI Taxonomy" id="5670"/>
    <lineage>
        <taxon>Eukaryota</taxon>
        <taxon>Discoba</taxon>
        <taxon>Euglenozoa</taxon>
        <taxon>Kinetoplastea</taxon>
        <taxon>Metakinetoplastina</taxon>
        <taxon>Trypanosomatida</taxon>
        <taxon>Trypanosomatidae</taxon>
        <taxon>Leishmaniinae</taxon>
        <taxon>Leishmania</taxon>
        <taxon>Leishmania guyanensis species complex</taxon>
    </lineage>
</organism>
<name>A0A1E1J9C9_LEIGU</name>
<dbReference type="AlphaFoldDB" id="A0A1E1J9C9"/>
<feature type="transmembrane region" description="Helical" evidence="1">
    <location>
        <begin position="111"/>
        <end position="139"/>
    </location>
</feature>
<evidence type="ECO:0000256" key="1">
    <source>
        <dbReference type="SAM" id="Phobius"/>
    </source>
</evidence>
<protein>
    <submittedName>
        <fullName evidence="2">Uncharacterized protein</fullName>
    </submittedName>
</protein>
<accession>A0A1E1J9C9</accession>
<gene>
    <name evidence="2" type="primary">LgM4147LRVhigh.35.02240.00300</name>
    <name evidence="2" type="ORF">BN36_3569760</name>
</gene>
<keyword evidence="1" id="KW-0812">Transmembrane</keyword>
<keyword evidence="1" id="KW-0472">Membrane</keyword>
<reference evidence="2" key="1">
    <citation type="submission" date="2012-08" db="EMBL/GenBank/DDBJ databases">
        <title>Comparative genomics of metastatic and non-metastatic Leishmania guyanensis provides insights into polygenic factors involved in Leishmania RNA virus infection.</title>
        <authorList>
            <person name="Smith D."/>
            <person name="Hertz-Fowler C."/>
            <person name="Martin R."/>
            <person name="Dickens N."/>
            <person name="Fasel N."/>
            <person name="Falquet L."/>
            <person name="Beverley S."/>
            <person name="Zangger H."/>
            <person name="Calderon-Copete S."/>
            <person name="Mottram J."/>
            <person name="Xenarios I."/>
        </authorList>
    </citation>
    <scope>NUCLEOTIDE SEQUENCE</scope>
    <source>
        <strain evidence="2">MHOM/BR/75/M4147/SSU:IR2SAT-LUC</strain>
    </source>
</reference>
<evidence type="ECO:0000313" key="2">
    <source>
        <dbReference type="EMBL" id="CCM19494.1"/>
    </source>
</evidence>
<dbReference type="EMBL" id="CALQ01001826">
    <property type="protein sequence ID" value="CCM19494.1"/>
    <property type="molecule type" value="Genomic_DNA"/>
</dbReference>
<sequence>MGRLKGGGPALGLFVRRYEFFSQFYLVISHYMSVTPSLGNLFQGSTCMGVCPQWCACQRTSTSFFPTHVLAASILSFVRLMGVCGLCRGMQSSGMMGCCQRRIHRDCCKKCACFFFFFLPVVGVFLHPKGFIAACWVTLLGCSDVH</sequence>
<proteinExistence type="predicted"/>
<keyword evidence="1" id="KW-1133">Transmembrane helix</keyword>